<comment type="caution">
    <text evidence="2">The sequence shown here is derived from an EMBL/GenBank/DDBJ whole genome shotgun (WGS) entry which is preliminary data.</text>
</comment>
<dbReference type="AlphaFoldDB" id="A0A7X0RVL1"/>
<dbReference type="Pfam" id="PF00264">
    <property type="entry name" value="Tyrosinase"/>
    <property type="match status" value="1"/>
</dbReference>
<sequence length="266" mass="30495">MRGAVAVPTIPNFPQALLDEHMNWHHANHVNDPSKLPPGYGQAFLQFHRNYIRKAIAWYNQQGYDPALVAPWNAVPEPIRQSRCYNQQVEARILYQPQTIRSVEELGRLIEGSGLHGCIHQGAGELYGDSDMFDFDVAPRSTLFYNIHGMIDRWYQNWEGQGRFAEGLSFWNGRFEREDDEMLRYVPADGAWQFGRVEGTELVWHTAGDSCAFGALDDGRPFRVWDADGDGRLEVLFQQPADGSWWEGRVRDGKLVWGQVRVSLKE</sequence>
<evidence type="ECO:0000313" key="2">
    <source>
        <dbReference type="EMBL" id="MBB6674493.1"/>
    </source>
</evidence>
<dbReference type="InterPro" id="IPR002227">
    <property type="entry name" value="Tyrosinase_Cu-bd"/>
</dbReference>
<dbReference type="Proteomes" id="UP000547209">
    <property type="component" value="Unassembled WGS sequence"/>
</dbReference>
<gene>
    <name evidence="2" type="ORF">H7C19_27805</name>
</gene>
<dbReference type="InterPro" id="IPR008922">
    <property type="entry name" value="Di-copper_centre_dom_sf"/>
</dbReference>
<proteinExistence type="predicted"/>
<dbReference type="GO" id="GO:0016491">
    <property type="term" value="F:oxidoreductase activity"/>
    <property type="evidence" value="ECO:0007669"/>
    <property type="project" value="InterPro"/>
</dbReference>
<evidence type="ECO:0000259" key="1">
    <source>
        <dbReference type="Pfam" id="PF00264"/>
    </source>
</evidence>
<protein>
    <submittedName>
        <fullName evidence="2">Tyrosinase family protein</fullName>
    </submittedName>
</protein>
<feature type="domain" description="Tyrosinase copper-binding" evidence="1">
    <location>
        <begin position="97"/>
        <end position="159"/>
    </location>
</feature>
<dbReference type="Gene3D" id="1.10.1280.10">
    <property type="entry name" value="Di-copper center containing domain from catechol oxidase"/>
    <property type="match status" value="1"/>
</dbReference>
<evidence type="ECO:0000313" key="3">
    <source>
        <dbReference type="Proteomes" id="UP000547209"/>
    </source>
</evidence>
<reference evidence="2 3" key="1">
    <citation type="submission" date="2020-08" db="EMBL/GenBank/DDBJ databases">
        <title>Cohnella phylogeny.</title>
        <authorList>
            <person name="Dunlap C."/>
        </authorList>
    </citation>
    <scope>NUCLEOTIDE SEQUENCE [LARGE SCALE GENOMIC DNA]</scope>
    <source>
        <strain evidence="2 3">DSM 28246</strain>
    </source>
</reference>
<dbReference type="SUPFAM" id="SSF48056">
    <property type="entry name" value="Di-copper centre-containing domain"/>
    <property type="match status" value="1"/>
</dbReference>
<accession>A0A7X0RVL1</accession>
<keyword evidence="3" id="KW-1185">Reference proteome</keyword>
<dbReference type="RefSeq" id="WP_185672350.1">
    <property type="nucleotide sequence ID" value="NZ_JACJVP010000047.1"/>
</dbReference>
<organism evidence="2 3">
    <name type="scientific">Cohnella nanjingensis</name>
    <dbReference type="NCBI Taxonomy" id="1387779"/>
    <lineage>
        <taxon>Bacteria</taxon>
        <taxon>Bacillati</taxon>
        <taxon>Bacillota</taxon>
        <taxon>Bacilli</taxon>
        <taxon>Bacillales</taxon>
        <taxon>Paenibacillaceae</taxon>
        <taxon>Cohnella</taxon>
    </lineage>
</organism>
<name>A0A7X0RVL1_9BACL</name>
<dbReference type="EMBL" id="JACJVP010000047">
    <property type="protein sequence ID" value="MBB6674493.1"/>
    <property type="molecule type" value="Genomic_DNA"/>
</dbReference>